<organism evidence="2 3">
    <name type="scientific">Protopolystoma xenopodis</name>
    <dbReference type="NCBI Taxonomy" id="117903"/>
    <lineage>
        <taxon>Eukaryota</taxon>
        <taxon>Metazoa</taxon>
        <taxon>Spiralia</taxon>
        <taxon>Lophotrochozoa</taxon>
        <taxon>Platyhelminthes</taxon>
        <taxon>Monogenea</taxon>
        <taxon>Polyopisthocotylea</taxon>
        <taxon>Polystomatidea</taxon>
        <taxon>Polystomatidae</taxon>
        <taxon>Protopolystoma</taxon>
    </lineage>
</organism>
<dbReference type="Proteomes" id="UP000784294">
    <property type="component" value="Unassembled WGS sequence"/>
</dbReference>
<feature type="compositionally biased region" description="Low complexity" evidence="1">
    <location>
        <begin position="109"/>
        <end position="122"/>
    </location>
</feature>
<evidence type="ECO:0000256" key="1">
    <source>
        <dbReference type="SAM" id="MobiDB-lite"/>
    </source>
</evidence>
<protein>
    <submittedName>
        <fullName evidence="2">Uncharacterized protein</fullName>
    </submittedName>
</protein>
<feature type="region of interest" description="Disordered" evidence="1">
    <location>
        <begin position="76"/>
        <end position="95"/>
    </location>
</feature>
<evidence type="ECO:0000313" key="2">
    <source>
        <dbReference type="EMBL" id="VEL08233.1"/>
    </source>
</evidence>
<feature type="compositionally biased region" description="Low complexity" evidence="1">
    <location>
        <begin position="245"/>
        <end position="262"/>
    </location>
</feature>
<name>A0A3S5AYI8_9PLAT</name>
<feature type="region of interest" description="Disordered" evidence="1">
    <location>
        <begin position="109"/>
        <end position="166"/>
    </location>
</feature>
<proteinExistence type="predicted"/>
<feature type="compositionally biased region" description="Low complexity" evidence="1">
    <location>
        <begin position="77"/>
        <end position="95"/>
    </location>
</feature>
<evidence type="ECO:0000313" key="3">
    <source>
        <dbReference type="Proteomes" id="UP000784294"/>
    </source>
</evidence>
<keyword evidence="3" id="KW-1185">Reference proteome</keyword>
<sequence length="324" mass="33731">MMNIIRAGYRRYNQIQVLCQPRLLSGEIALQSSSADDSPIFTRWSPSHLSASPSIPAKPLPKTAPKGIRLASTVAFSQSSTNSTSTSATSITSVNSGLSTSSLTSSLASYSSPASLTTSSSSPVDNRSLDPQRPDGSGPSDSHQPNRRRLPQAGLSQKSLPPPIKPRQLRAYASRTLASSYSSSTKPSRPARRATSCLAWSLGPGPGAEWAVEVSELTAAGAVAINSGPVLASPGSPSLGTVFNSSSSPSSSSSSHVISSPSLTASSDLTQTKLVSLQRLGSMVKVIGTARCHILRYNKFDWQDAEAMGDTVKPPAASVTCLQG</sequence>
<accession>A0A3S5AYI8</accession>
<dbReference type="AlphaFoldDB" id="A0A3S5AYI8"/>
<reference evidence="2" key="1">
    <citation type="submission" date="2018-11" db="EMBL/GenBank/DDBJ databases">
        <authorList>
            <consortium name="Pathogen Informatics"/>
        </authorList>
    </citation>
    <scope>NUCLEOTIDE SEQUENCE</scope>
</reference>
<gene>
    <name evidence="2" type="ORF">PXEA_LOCUS1673</name>
</gene>
<dbReference type="EMBL" id="CAAALY010003468">
    <property type="protein sequence ID" value="VEL08233.1"/>
    <property type="molecule type" value="Genomic_DNA"/>
</dbReference>
<feature type="region of interest" description="Disordered" evidence="1">
    <location>
        <begin position="241"/>
        <end position="262"/>
    </location>
</feature>
<comment type="caution">
    <text evidence="2">The sequence shown here is derived from an EMBL/GenBank/DDBJ whole genome shotgun (WGS) entry which is preliminary data.</text>
</comment>